<dbReference type="STRING" id="93057.EU95_0572"/>
<dbReference type="Pfam" id="PF03275">
    <property type="entry name" value="GLF"/>
    <property type="match status" value="1"/>
</dbReference>
<dbReference type="SUPFAM" id="SSF54373">
    <property type="entry name" value="FAD-linked reductases, C-terminal domain"/>
    <property type="match status" value="1"/>
</dbReference>
<organism evidence="2 3">
    <name type="scientific">Prochlorococcus marinus str. MIT 9201</name>
    <dbReference type="NCBI Taxonomy" id="93057"/>
    <lineage>
        <taxon>Bacteria</taxon>
        <taxon>Bacillati</taxon>
        <taxon>Cyanobacteriota</taxon>
        <taxon>Cyanophyceae</taxon>
        <taxon>Synechococcales</taxon>
        <taxon>Prochlorococcaceae</taxon>
        <taxon>Prochlorococcus</taxon>
    </lineage>
</organism>
<dbReference type="GO" id="GO:0008767">
    <property type="term" value="F:UDP-galactopyranose mutase activity"/>
    <property type="evidence" value="ECO:0007669"/>
    <property type="project" value="UniProtKB-EC"/>
</dbReference>
<dbReference type="SUPFAM" id="SSF51971">
    <property type="entry name" value="Nucleotide-binding domain"/>
    <property type="match status" value="1"/>
</dbReference>
<accession>A0A0A2A483</accession>
<protein>
    <submittedName>
        <fullName evidence="2">UDP-galactopyranose mutase</fullName>
        <ecNumber evidence="2">5.4.99.9</ecNumber>
    </submittedName>
</protein>
<dbReference type="GO" id="GO:0005829">
    <property type="term" value="C:cytosol"/>
    <property type="evidence" value="ECO:0007669"/>
    <property type="project" value="TreeGrafter"/>
</dbReference>
<evidence type="ECO:0000313" key="3">
    <source>
        <dbReference type="Proteomes" id="UP000030355"/>
    </source>
</evidence>
<dbReference type="Gene3D" id="3.40.50.720">
    <property type="entry name" value="NAD(P)-binding Rossmann-like Domain"/>
    <property type="match status" value="3"/>
</dbReference>
<keyword evidence="2" id="KW-0413">Isomerase</keyword>
<dbReference type="AlphaFoldDB" id="A0A0A2A483"/>
<comment type="caution">
    <text evidence="2">The sequence shown here is derived from an EMBL/GenBank/DDBJ whole genome shotgun (WGS) entry which is preliminary data.</text>
</comment>
<dbReference type="OrthoDB" id="9769600at2"/>
<proteinExistence type="predicted"/>
<evidence type="ECO:0000313" key="2">
    <source>
        <dbReference type="EMBL" id="KGF96687.1"/>
    </source>
</evidence>
<dbReference type="EC" id="5.4.99.9" evidence="2"/>
<dbReference type="Pfam" id="PF13450">
    <property type="entry name" value="NAD_binding_8"/>
    <property type="match status" value="1"/>
</dbReference>
<dbReference type="EMBL" id="JNAL01000007">
    <property type="protein sequence ID" value="KGF96687.1"/>
    <property type="molecule type" value="Genomic_DNA"/>
</dbReference>
<sequence length="376" mass="43829">MTLPSKKVLIAGAGLAGSTIARVLAENNVKVEILEKRNHIAGNIYDYINSNNERIHKYGPHLLHCNVSSKGLAFLSRFTHWINYEHRVRALLKDGRTTPLPINKITLQDIYGITFKNEDEVKNFLNKIRNKSLCPKNTDQFFEANVGNKLANIFFRPYTKKMWGLDPKQLEISIGARLPIRTNDDTRYFNDNFQALPKDGYSKMIERMLDHKNINVNLNTSYHKGLEFQYDHAFLCIPIDEFYQFKYGKLPYRSIIFRNILKDSYEQPAPVINFTDDSIYTRKTQWNLFPNSPGRINNLNTITFEKPCSIEENPGEYYYPIKTRNSKIIYENYRRLSQSQDKITFCGRTGLFKYIDMIPAVNIHLKLANDFLKGLE</sequence>
<dbReference type="PANTHER" id="PTHR21197:SF0">
    <property type="entry name" value="UDP-GALACTOPYRANOSE MUTASE"/>
    <property type="match status" value="1"/>
</dbReference>
<dbReference type="GO" id="GO:0050660">
    <property type="term" value="F:flavin adenine dinucleotide binding"/>
    <property type="evidence" value="ECO:0007669"/>
    <property type="project" value="TreeGrafter"/>
</dbReference>
<dbReference type="Proteomes" id="UP000030355">
    <property type="component" value="Unassembled WGS sequence"/>
</dbReference>
<dbReference type="InterPro" id="IPR015899">
    <property type="entry name" value="UDP-GalPyranose_mutase_C"/>
</dbReference>
<reference evidence="3" key="1">
    <citation type="journal article" date="2014" name="Sci. Data">
        <title>Genomes of diverse isolates of the marine cyanobacterium Prochlorococcus.</title>
        <authorList>
            <person name="Biller S."/>
            <person name="Berube P."/>
            <person name="Thompson J."/>
            <person name="Kelly L."/>
            <person name="Roggensack S."/>
            <person name="Awad L."/>
            <person name="Roache-Johnson K."/>
            <person name="Ding H."/>
            <person name="Giovannoni S.J."/>
            <person name="Moore L.R."/>
            <person name="Chisholm S.W."/>
        </authorList>
    </citation>
    <scope>NUCLEOTIDE SEQUENCE [LARGE SCALE GENOMIC DNA]</scope>
    <source>
        <strain evidence="3">MIT 9201</strain>
    </source>
</reference>
<dbReference type="RefSeq" id="WP_032521741.1">
    <property type="nucleotide sequence ID" value="NZ_CP138977.1"/>
</dbReference>
<name>A0A0A2A483_PROMR</name>
<dbReference type="eggNOG" id="COG0562">
    <property type="taxonomic scope" value="Bacteria"/>
</dbReference>
<gene>
    <name evidence="2" type="ORF">EU95_0572</name>
</gene>
<dbReference type="PANTHER" id="PTHR21197">
    <property type="entry name" value="UDP-GALACTOPYRANOSE MUTASE"/>
    <property type="match status" value="1"/>
</dbReference>
<feature type="domain" description="UDP-galactopyranose mutase C-terminal" evidence="1">
    <location>
        <begin position="154"/>
        <end position="354"/>
    </location>
</feature>
<evidence type="ECO:0000259" key="1">
    <source>
        <dbReference type="Pfam" id="PF03275"/>
    </source>
</evidence>